<evidence type="ECO:0000313" key="2">
    <source>
        <dbReference type="EMBL" id="NOJ75375.1"/>
    </source>
</evidence>
<keyword evidence="1" id="KW-1133">Transmembrane helix</keyword>
<dbReference type="Proteomes" id="UP000580344">
    <property type="component" value="Unassembled WGS sequence"/>
</dbReference>
<evidence type="ECO:0000256" key="1">
    <source>
        <dbReference type="SAM" id="Phobius"/>
    </source>
</evidence>
<dbReference type="RefSeq" id="WP_171622695.1">
    <property type="nucleotide sequence ID" value="NZ_CBCRZD010000068.1"/>
</dbReference>
<keyword evidence="1" id="KW-0812">Transmembrane</keyword>
<reference evidence="2 3" key="1">
    <citation type="submission" date="2020-05" db="EMBL/GenBank/DDBJ databases">
        <title>Tigecycline resistant gene in Empedobacter stercoris.</title>
        <authorList>
            <person name="Chen Y."/>
            <person name="Cheng Y."/>
            <person name="Zhou K."/>
        </authorList>
    </citation>
    <scope>NUCLEOTIDE SEQUENCE [LARGE SCALE GENOMIC DNA]</scope>
    <source>
        <strain evidence="2 3">ES202</strain>
    </source>
</reference>
<keyword evidence="1" id="KW-0472">Membrane</keyword>
<comment type="caution">
    <text evidence="2">The sequence shown here is derived from an EMBL/GenBank/DDBJ whole genome shotgun (WGS) entry which is preliminary data.</text>
</comment>
<name>A0ABX1WL97_9FLAO</name>
<organism evidence="2 3">
    <name type="scientific">Empedobacter stercoris</name>
    <dbReference type="NCBI Taxonomy" id="1628248"/>
    <lineage>
        <taxon>Bacteria</taxon>
        <taxon>Pseudomonadati</taxon>
        <taxon>Bacteroidota</taxon>
        <taxon>Flavobacteriia</taxon>
        <taxon>Flavobacteriales</taxon>
        <taxon>Weeksellaceae</taxon>
        <taxon>Empedobacter</taxon>
    </lineage>
</organism>
<accession>A0ABX1WL97</accession>
<protein>
    <recommendedName>
        <fullName evidence="4">PH domain-containing protein</fullName>
    </recommendedName>
</protein>
<feature type="transmembrane region" description="Helical" evidence="1">
    <location>
        <begin position="183"/>
        <end position="201"/>
    </location>
</feature>
<evidence type="ECO:0008006" key="4">
    <source>
        <dbReference type="Google" id="ProtNLM"/>
    </source>
</evidence>
<gene>
    <name evidence="2" type="ORF">HMH06_05915</name>
</gene>
<sequence length="215" mass="25417">MKIGINNIFTSFWLILMICCGITFYYWAFCMNFFASDVPILGKFFVGLLMLITFAVFVFFIIYFRILIIKNNEIISIYPFRLKFKKISIDNIKNILWDSIIIKASLYKKITISTSDGNSTYLSDLEFENFDSLISKIPNINTNKLKNFEKYQAENHDPKFTLICIIILNLLILYLNLFADIFHWVHIVFYIVSLFLIIGTVRRIKKYNNINKNCR</sequence>
<keyword evidence="3" id="KW-1185">Reference proteome</keyword>
<evidence type="ECO:0000313" key="3">
    <source>
        <dbReference type="Proteomes" id="UP000580344"/>
    </source>
</evidence>
<proteinExistence type="predicted"/>
<feature type="transmembrane region" description="Helical" evidence="1">
    <location>
        <begin position="40"/>
        <end position="64"/>
    </location>
</feature>
<feature type="transmembrane region" description="Helical" evidence="1">
    <location>
        <begin position="160"/>
        <end position="177"/>
    </location>
</feature>
<feature type="transmembrane region" description="Helical" evidence="1">
    <location>
        <begin position="12"/>
        <end position="34"/>
    </location>
</feature>
<dbReference type="EMBL" id="JABFOQ010000010">
    <property type="protein sequence ID" value="NOJ75375.1"/>
    <property type="molecule type" value="Genomic_DNA"/>
</dbReference>